<evidence type="ECO:0000256" key="11">
    <source>
        <dbReference type="ARBA" id="ARBA00023444"/>
    </source>
</evidence>
<sequence>MRNLVKFSLAFCFIVIVLGAFTRLTDAGLGCPDWPGCYGFLTVPQSETRQAVAVEAFPEAPLDTQKAWNEMIHRYAAGILGLLVLAIAIVAIRRRMRAATRHQPFKLPIFLLILICWQAALGMWTVTMMLQPVIVMLHLLGGFSTFSLLYLLYLRETPYHMLGGDPKLRELRSLALFSLLVVVGQIALGGWVAANYAALACTELPVCEGPWVQRLNFAGAFSLPKAATYEFGVHSYAERMTMHVLHRLGALITTVVLGFLLFKLWRQAQSALFKRSAFVITLLLVIQLALGVSNVVFSLPLAVAVAHNAFGALLLLSLVGLNYNLARKT</sequence>
<feature type="transmembrane region" description="Helical" evidence="12">
    <location>
        <begin position="244"/>
        <end position="265"/>
    </location>
</feature>
<dbReference type="EMBL" id="PIPK01000002">
    <property type="protein sequence ID" value="RUO27707.1"/>
    <property type="molecule type" value="Genomic_DNA"/>
</dbReference>
<feature type="transmembrane region" description="Helical" evidence="12">
    <location>
        <begin position="305"/>
        <end position="325"/>
    </location>
</feature>
<feature type="transmembrane region" description="Helical" evidence="12">
    <location>
        <begin position="133"/>
        <end position="153"/>
    </location>
</feature>
<proteinExistence type="predicted"/>
<dbReference type="GO" id="GO:0006784">
    <property type="term" value="P:heme A biosynthetic process"/>
    <property type="evidence" value="ECO:0007669"/>
    <property type="project" value="InterPro"/>
</dbReference>
<keyword evidence="2" id="KW-1003">Cell membrane</keyword>
<keyword evidence="4" id="KW-0479">Metal-binding</keyword>
<evidence type="ECO:0000256" key="3">
    <source>
        <dbReference type="ARBA" id="ARBA00022692"/>
    </source>
</evidence>
<keyword evidence="16" id="KW-1185">Reference proteome</keyword>
<dbReference type="EMBL" id="QLMD01000003">
    <property type="protein sequence ID" value="RAJ99141.1"/>
    <property type="molecule type" value="Genomic_DNA"/>
</dbReference>
<dbReference type="InterPro" id="IPR003780">
    <property type="entry name" value="COX15/CtaA_fam"/>
</dbReference>
<dbReference type="PANTHER" id="PTHR35457">
    <property type="entry name" value="HEME A SYNTHASE"/>
    <property type="match status" value="1"/>
</dbReference>
<comment type="caution">
    <text evidence="13">The sequence shown here is derived from an EMBL/GenBank/DDBJ whole genome shotgun (WGS) entry which is preliminary data.</text>
</comment>
<dbReference type="GO" id="GO:0016020">
    <property type="term" value="C:membrane"/>
    <property type="evidence" value="ECO:0007669"/>
    <property type="project" value="UniProtKB-SubCell"/>
</dbReference>
<protein>
    <submittedName>
        <fullName evidence="14">Cytochrome B</fullName>
    </submittedName>
    <submittedName>
        <fullName evidence="13">Cytochrome c oxidase assembly protein subunit 15</fullName>
    </submittedName>
</protein>
<keyword evidence="8" id="KW-0350">Heme biosynthesis</keyword>
<evidence type="ECO:0000256" key="1">
    <source>
        <dbReference type="ARBA" id="ARBA00004141"/>
    </source>
</evidence>
<keyword evidence="9 12" id="KW-0472">Membrane</keyword>
<keyword evidence="7" id="KW-0408">Iron</keyword>
<reference evidence="13 15" key="2">
    <citation type="submission" date="2018-06" db="EMBL/GenBank/DDBJ databases">
        <title>Genomic Encyclopedia of Type Strains, Phase III (KMG-III): the genomes of soil and plant-associated and newly described type strains.</title>
        <authorList>
            <person name="Whitman W."/>
        </authorList>
    </citation>
    <scope>NUCLEOTIDE SEQUENCE [LARGE SCALE GENOMIC DNA]</scope>
    <source>
        <strain evidence="13 15">CGMCC 1.15366</strain>
    </source>
</reference>
<keyword evidence="10" id="KW-1015">Disulfide bond</keyword>
<evidence type="ECO:0000313" key="16">
    <source>
        <dbReference type="Proteomes" id="UP000287865"/>
    </source>
</evidence>
<evidence type="ECO:0000256" key="6">
    <source>
        <dbReference type="ARBA" id="ARBA00023002"/>
    </source>
</evidence>
<evidence type="ECO:0000313" key="15">
    <source>
        <dbReference type="Proteomes" id="UP000249203"/>
    </source>
</evidence>
<dbReference type="InterPro" id="IPR050450">
    <property type="entry name" value="COX15/CtaA_HemeA_synthase"/>
</dbReference>
<dbReference type="GO" id="GO:0046872">
    <property type="term" value="F:metal ion binding"/>
    <property type="evidence" value="ECO:0007669"/>
    <property type="project" value="UniProtKB-KW"/>
</dbReference>
<dbReference type="OrthoDB" id="1447144at2"/>
<evidence type="ECO:0000256" key="7">
    <source>
        <dbReference type="ARBA" id="ARBA00023004"/>
    </source>
</evidence>
<feature type="transmembrane region" description="Helical" evidence="12">
    <location>
        <begin position="104"/>
        <end position="127"/>
    </location>
</feature>
<evidence type="ECO:0000256" key="9">
    <source>
        <dbReference type="ARBA" id="ARBA00023136"/>
    </source>
</evidence>
<dbReference type="PANTHER" id="PTHR35457:SF1">
    <property type="entry name" value="HEME A SYNTHASE"/>
    <property type="match status" value="1"/>
</dbReference>
<keyword evidence="3 12" id="KW-0812">Transmembrane</keyword>
<evidence type="ECO:0000313" key="14">
    <source>
        <dbReference type="EMBL" id="RUO27707.1"/>
    </source>
</evidence>
<dbReference type="AlphaFoldDB" id="A0A327X032"/>
<keyword evidence="6" id="KW-0560">Oxidoreductase</keyword>
<name>A0A327X032_9GAMM</name>
<evidence type="ECO:0000256" key="5">
    <source>
        <dbReference type="ARBA" id="ARBA00022989"/>
    </source>
</evidence>
<evidence type="ECO:0000313" key="13">
    <source>
        <dbReference type="EMBL" id="RAJ99141.1"/>
    </source>
</evidence>
<accession>A0A327X032</accession>
<evidence type="ECO:0000256" key="8">
    <source>
        <dbReference type="ARBA" id="ARBA00023133"/>
    </source>
</evidence>
<evidence type="ECO:0000256" key="12">
    <source>
        <dbReference type="SAM" id="Phobius"/>
    </source>
</evidence>
<feature type="transmembrane region" description="Helical" evidence="12">
    <location>
        <begin position="72"/>
        <end position="92"/>
    </location>
</feature>
<reference evidence="14 16" key="1">
    <citation type="journal article" date="2018" name="Front. Microbiol.">
        <title>Genome-Based Analysis Reveals the Taxonomy and Diversity of the Family Idiomarinaceae.</title>
        <authorList>
            <person name="Liu Y."/>
            <person name="Lai Q."/>
            <person name="Shao Z."/>
        </authorList>
    </citation>
    <scope>NUCLEOTIDE SEQUENCE [LARGE SCALE GENOMIC DNA]</scope>
    <source>
        <strain evidence="14 16">CF12-14</strain>
    </source>
</reference>
<dbReference type="Proteomes" id="UP000249203">
    <property type="component" value="Unassembled WGS sequence"/>
</dbReference>
<organism evidence="13 15">
    <name type="scientific">Aliidiomarina maris</name>
    <dbReference type="NCBI Taxonomy" id="531312"/>
    <lineage>
        <taxon>Bacteria</taxon>
        <taxon>Pseudomonadati</taxon>
        <taxon>Pseudomonadota</taxon>
        <taxon>Gammaproteobacteria</taxon>
        <taxon>Alteromonadales</taxon>
        <taxon>Idiomarinaceae</taxon>
        <taxon>Aliidiomarina</taxon>
    </lineage>
</organism>
<gene>
    <name evidence="13" type="ORF">B0I24_103135</name>
    <name evidence="14" type="ORF">CWE07_03570</name>
</gene>
<keyword evidence="5 12" id="KW-1133">Transmembrane helix</keyword>
<comment type="subcellular location">
    <subcellularLocation>
        <location evidence="1">Membrane</location>
        <topology evidence="1">Multi-pass membrane protein</topology>
    </subcellularLocation>
</comment>
<dbReference type="GO" id="GO:0016491">
    <property type="term" value="F:oxidoreductase activity"/>
    <property type="evidence" value="ECO:0007669"/>
    <property type="project" value="UniProtKB-KW"/>
</dbReference>
<dbReference type="Pfam" id="PF02628">
    <property type="entry name" value="COX15-CtaA"/>
    <property type="match status" value="1"/>
</dbReference>
<comment type="pathway">
    <text evidence="11">Porphyrin-containing compound metabolism.</text>
</comment>
<evidence type="ECO:0000256" key="10">
    <source>
        <dbReference type="ARBA" id="ARBA00023157"/>
    </source>
</evidence>
<feature type="transmembrane region" description="Helical" evidence="12">
    <location>
        <begin position="174"/>
        <end position="194"/>
    </location>
</feature>
<dbReference type="RefSeq" id="WP_111568753.1">
    <property type="nucleotide sequence ID" value="NZ_PIPK01000002.1"/>
</dbReference>
<feature type="transmembrane region" description="Helical" evidence="12">
    <location>
        <begin position="277"/>
        <end position="299"/>
    </location>
</feature>
<evidence type="ECO:0000256" key="2">
    <source>
        <dbReference type="ARBA" id="ARBA00022475"/>
    </source>
</evidence>
<evidence type="ECO:0000256" key="4">
    <source>
        <dbReference type="ARBA" id="ARBA00022723"/>
    </source>
</evidence>
<dbReference type="Proteomes" id="UP000287865">
    <property type="component" value="Unassembled WGS sequence"/>
</dbReference>